<dbReference type="OMA" id="ANHIMQY"/>
<feature type="compositionally biased region" description="Basic residues" evidence="6">
    <location>
        <begin position="642"/>
        <end position="652"/>
    </location>
</feature>
<comment type="caution">
    <text evidence="8">The sequence shown here is derived from an EMBL/GenBank/DDBJ whole genome shotgun (WGS) entry which is preliminary data.</text>
</comment>
<feature type="compositionally biased region" description="Low complexity" evidence="6">
    <location>
        <begin position="74"/>
        <end position="85"/>
    </location>
</feature>
<dbReference type="VEuPathDB" id="FungiDB:SAPIO_CDS3498"/>
<dbReference type="EMBL" id="JOWA01000088">
    <property type="protein sequence ID" value="KEZ44485.1"/>
    <property type="molecule type" value="Genomic_DNA"/>
</dbReference>
<feature type="domain" description="C2H2-type" evidence="7">
    <location>
        <begin position="606"/>
        <end position="633"/>
    </location>
</feature>
<feature type="compositionally biased region" description="Polar residues" evidence="6">
    <location>
        <begin position="23"/>
        <end position="41"/>
    </location>
</feature>
<dbReference type="PROSITE" id="PS00028">
    <property type="entry name" value="ZINC_FINGER_C2H2_1"/>
    <property type="match status" value="4"/>
</dbReference>
<accession>A0A084GAX3</accession>
<dbReference type="Gene3D" id="3.30.160.60">
    <property type="entry name" value="Classic Zinc Finger"/>
    <property type="match status" value="5"/>
</dbReference>
<dbReference type="GO" id="GO:0000978">
    <property type="term" value="F:RNA polymerase II cis-regulatory region sequence-specific DNA binding"/>
    <property type="evidence" value="ECO:0007669"/>
    <property type="project" value="TreeGrafter"/>
</dbReference>
<gene>
    <name evidence="8" type="ORF">SAPIO_CDS3498</name>
</gene>
<dbReference type="Pfam" id="PF13912">
    <property type="entry name" value="zf-C2H2_6"/>
    <property type="match status" value="1"/>
</dbReference>
<keyword evidence="9" id="KW-1185">Reference proteome</keyword>
<dbReference type="Proteomes" id="UP000028545">
    <property type="component" value="Unassembled WGS sequence"/>
</dbReference>
<keyword evidence="2" id="KW-0677">Repeat</keyword>
<dbReference type="PANTHER" id="PTHR19818">
    <property type="entry name" value="ZINC FINGER PROTEIN ZIC AND GLI"/>
    <property type="match status" value="1"/>
</dbReference>
<feature type="domain" description="C2H2-type" evidence="7">
    <location>
        <begin position="580"/>
        <end position="607"/>
    </location>
</feature>
<feature type="region of interest" description="Disordered" evidence="6">
    <location>
        <begin position="417"/>
        <end position="436"/>
    </location>
</feature>
<evidence type="ECO:0000256" key="4">
    <source>
        <dbReference type="ARBA" id="ARBA00022833"/>
    </source>
</evidence>
<feature type="region of interest" description="Disordered" evidence="6">
    <location>
        <begin position="626"/>
        <end position="652"/>
    </location>
</feature>
<keyword evidence="3 5" id="KW-0863">Zinc-finger</keyword>
<dbReference type="FunFam" id="3.30.160.60:FF:002343">
    <property type="entry name" value="Zinc finger protein 33A"/>
    <property type="match status" value="1"/>
</dbReference>
<keyword evidence="4" id="KW-0862">Zinc</keyword>
<dbReference type="InterPro" id="IPR036236">
    <property type="entry name" value="Znf_C2H2_sf"/>
</dbReference>
<dbReference type="PANTHER" id="PTHR19818:SF139">
    <property type="entry name" value="PAIR-RULE PROTEIN ODD-PAIRED"/>
    <property type="match status" value="1"/>
</dbReference>
<feature type="region of interest" description="Disordered" evidence="6">
    <location>
        <begin position="1"/>
        <end position="41"/>
    </location>
</feature>
<proteinExistence type="predicted"/>
<dbReference type="SUPFAM" id="SSF57667">
    <property type="entry name" value="beta-beta-alpha zinc fingers"/>
    <property type="match status" value="3"/>
</dbReference>
<sequence>MNSSDYCTSDKDPAPSIDDPNLSGYNQITSQSSSPSPFDVQTQIQIPDSSYADALADTSFVTSPFSPYPESGFPQSLVSSQSLSPWPDHSGGVSPVLPDPAVMDPSHLFLSMADSDSVFPSYDQAMASNGMYLDRCNSPCPESCQSQCGEDGEADICCDPNCDEISDLCTDSNCVDQIKCCPSSCPAPVLSENDEDAAATLASIGSGDQPTNHLVDGDLSVQTQGSLRLAASSSPQSSLMSSPHLSSQYPTMFPNYFIQQPLMMGIYPPFPGEFGLNLELVDDLIMHHNPQQQPSQSAPHFRPCPLDNAPFHTRRCMLPRPVYHGADTQQALTQTADTANPHMLPSACGVFLSGPDEVLPHIASTHPHAFNTLQSYLEANATDPRLSESNRLAFVSAMEAMGAGKLQGSRGILDACSTATPSSISHDSATPRTQQSDATLDTIDVTPQFTCRWREDTGVICGQHYDDAEGLHQHVLTHSRHLKKSGNGHRCRWVGCTRPEGPKGCFPQRTKLERHLQTHTGSECSVCGLALSGTQALAQHMRTHTNETPWKCPFEGCGKEFKQQSALTMHTRTHTDEKPLACDICGKRFSESSNLSKHKKIHTRSFKCLICNKDFSRADQLRKHEKLHEAAGDGTTALSKTHGGRVSKKTKA</sequence>
<dbReference type="OrthoDB" id="3437960at2759"/>
<evidence type="ECO:0000313" key="8">
    <source>
        <dbReference type="EMBL" id="KEZ44485.1"/>
    </source>
</evidence>
<organism evidence="8 9">
    <name type="scientific">Pseudallescheria apiosperma</name>
    <name type="common">Scedosporium apiospermum</name>
    <dbReference type="NCBI Taxonomy" id="563466"/>
    <lineage>
        <taxon>Eukaryota</taxon>
        <taxon>Fungi</taxon>
        <taxon>Dikarya</taxon>
        <taxon>Ascomycota</taxon>
        <taxon>Pezizomycotina</taxon>
        <taxon>Sordariomycetes</taxon>
        <taxon>Hypocreomycetidae</taxon>
        <taxon>Microascales</taxon>
        <taxon>Microascaceae</taxon>
        <taxon>Scedosporium</taxon>
    </lineage>
</organism>
<dbReference type="RefSeq" id="XP_016644284.1">
    <property type="nucleotide sequence ID" value="XM_016786278.1"/>
</dbReference>
<evidence type="ECO:0000256" key="5">
    <source>
        <dbReference type="PROSITE-ProRule" id="PRU00042"/>
    </source>
</evidence>
<protein>
    <recommendedName>
        <fullName evidence="7">C2H2-type domain-containing protein</fullName>
    </recommendedName>
</protein>
<dbReference type="SMART" id="SM00355">
    <property type="entry name" value="ZnF_C2H2"/>
    <property type="match status" value="6"/>
</dbReference>
<evidence type="ECO:0000256" key="2">
    <source>
        <dbReference type="ARBA" id="ARBA00022737"/>
    </source>
</evidence>
<dbReference type="GO" id="GO:0005634">
    <property type="term" value="C:nucleus"/>
    <property type="evidence" value="ECO:0007669"/>
    <property type="project" value="UniProtKB-ARBA"/>
</dbReference>
<evidence type="ECO:0000259" key="7">
    <source>
        <dbReference type="PROSITE" id="PS50157"/>
    </source>
</evidence>
<evidence type="ECO:0000313" key="9">
    <source>
        <dbReference type="Proteomes" id="UP000028545"/>
    </source>
</evidence>
<dbReference type="GO" id="GO:0045944">
    <property type="term" value="P:positive regulation of transcription by RNA polymerase II"/>
    <property type="evidence" value="ECO:0007669"/>
    <property type="project" value="UniProtKB-ARBA"/>
</dbReference>
<dbReference type="GO" id="GO:0008270">
    <property type="term" value="F:zinc ion binding"/>
    <property type="evidence" value="ECO:0007669"/>
    <property type="project" value="UniProtKB-KW"/>
</dbReference>
<dbReference type="InterPro" id="IPR013087">
    <property type="entry name" value="Znf_C2H2_type"/>
</dbReference>
<feature type="region of interest" description="Disordered" evidence="6">
    <location>
        <begin position="71"/>
        <end position="91"/>
    </location>
</feature>
<dbReference type="PROSITE" id="PS50157">
    <property type="entry name" value="ZINC_FINGER_C2H2_2"/>
    <property type="match status" value="4"/>
</dbReference>
<dbReference type="GO" id="GO:0000981">
    <property type="term" value="F:DNA-binding transcription factor activity, RNA polymerase II-specific"/>
    <property type="evidence" value="ECO:0007669"/>
    <property type="project" value="TreeGrafter"/>
</dbReference>
<dbReference type="InterPro" id="IPR050329">
    <property type="entry name" value="GLI_C2H2-zinc-finger"/>
</dbReference>
<dbReference type="KEGG" id="sapo:SAPIO_CDS3498"/>
<dbReference type="HOGENOM" id="CLU_420439_0_0_1"/>
<dbReference type="GeneID" id="27722570"/>
<evidence type="ECO:0000256" key="6">
    <source>
        <dbReference type="SAM" id="MobiDB-lite"/>
    </source>
</evidence>
<keyword evidence="1" id="KW-0479">Metal-binding</keyword>
<dbReference type="FunFam" id="3.30.160.60:FF:000557">
    <property type="entry name" value="zinc finger and SCAN domain-containing protein 29"/>
    <property type="match status" value="1"/>
</dbReference>
<feature type="domain" description="C2H2-type" evidence="7">
    <location>
        <begin position="550"/>
        <end position="579"/>
    </location>
</feature>
<dbReference type="Pfam" id="PF00096">
    <property type="entry name" value="zf-C2H2"/>
    <property type="match status" value="3"/>
</dbReference>
<reference evidence="8 9" key="1">
    <citation type="journal article" date="2014" name="Genome Announc.">
        <title>Draft genome sequence of the pathogenic fungus Scedosporium apiospermum.</title>
        <authorList>
            <person name="Vandeputte P."/>
            <person name="Ghamrawi S."/>
            <person name="Rechenmann M."/>
            <person name="Iltis A."/>
            <person name="Giraud S."/>
            <person name="Fleury M."/>
            <person name="Thornton C."/>
            <person name="Delhaes L."/>
            <person name="Meyer W."/>
            <person name="Papon N."/>
            <person name="Bouchara J.P."/>
        </authorList>
    </citation>
    <scope>NUCLEOTIDE SEQUENCE [LARGE SCALE GENOMIC DNA]</scope>
    <source>
        <strain evidence="8 9">IHEM 14462</strain>
    </source>
</reference>
<name>A0A084GAX3_PSEDA</name>
<evidence type="ECO:0000256" key="3">
    <source>
        <dbReference type="ARBA" id="ARBA00022771"/>
    </source>
</evidence>
<feature type="domain" description="C2H2-type" evidence="7">
    <location>
        <begin position="522"/>
        <end position="549"/>
    </location>
</feature>
<evidence type="ECO:0000256" key="1">
    <source>
        <dbReference type="ARBA" id="ARBA00022723"/>
    </source>
</evidence>
<dbReference type="AlphaFoldDB" id="A0A084GAX3"/>